<dbReference type="RefSeq" id="WP_062252221.1">
    <property type="nucleotide sequence ID" value="NZ_CP014229.1"/>
</dbReference>
<name>A0A109W9H2_9BACT</name>
<keyword evidence="2" id="KW-1185">Reference proteome</keyword>
<dbReference type="EMBL" id="CP014229">
    <property type="protein sequence ID" value="AMD89913.1"/>
    <property type="molecule type" value="Genomic_DNA"/>
</dbReference>
<dbReference type="Gene3D" id="3.90.1480.10">
    <property type="entry name" value="Alpha-2,3-sialyltransferase"/>
    <property type="match status" value="1"/>
</dbReference>
<evidence type="ECO:0000313" key="2">
    <source>
        <dbReference type="Proteomes" id="UP000069241"/>
    </source>
</evidence>
<sequence>MSETERQEGHDIGKDMTTWLQNMPEIEKPKASLRLRRLLGKILQKGDTPLAVKLGGLVAAHGLQAPGLHYLVALAMLKDGRPYSAQAALALSESQDYPQESAELALEIKNYLTRLNLPLQASYGNLTCTNLAYANRYLGQRCFILGNAPSLKNHNLKLLCHDVVFSVSNGYLHSDYAIYRPHFHCLPTIPYDEMRLTHDHAAKWLADMDEKIWDATITLSVADFTLAHERGIFANRSHLCMDMSLPWQALPLNPCDICGPMSGVQSVPIMALMLAFFMGFEKIYLLGIDHTDLITRRYNYFYKKSMNTGLERGVDTKGNITDDNFTLIKCMYKLFSQYSFLKNESIKRNTHIYNTNPHSFLDIFPLVEYNHLF</sequence>
<protein>
    <submittedName>
        <fullName evidence="1">Uncharacterized protein</fullName>
    </submittedName>
</protein>
<accession>A0A109W9H2</accession>
<gene>
    <name evidence="1" type="ORF">AXF13_07165</name>
</gene>
<dbReference type="AlphaFoldDB" id="A0A109W9H2"/>
<reference evidence="2" key="1">
    <citation type="submission" date="2016-02" db="EMBL/GenBank/DDBJ databases">
        <authorList>
            <person name="Holder M.E."/>
            <person name="Ajami N.J."/>
            <person name="Petrosino J.F."/>
        </authorList>
    </citation>
    <scope>NUCLEOTIDE SEQUENCE [LARGE SCALE GENOMIC DNA]</scope>
    <source>
        <strain evidence="2">CCUG 45958</strain>
    </source>
</reference>
<dbReference type="KEGG" id="dfi:AXF13_07165"/>
<proteinExistence type="predicted"/>
<organism evidence="1 2">
    <name type="scientific">Desulfovibrio fairfieldensis</name>
    <dbReference type="NCBI Taxonomy" id="44742"/>
    <lineage>
        <taxon>Bacteria</taxon>
        <taxon>Pseudomonadati</taxon>
        <taxon>Thermodesulfobacteriota</taxon>
        <taxon>Desulfovibrionia</taxon>
        <taxon>Desulfovibrionales</taxon>
        <taxon>Desulfovibrionaceae</taxon>
        <taxon>Desulfovibrio</taxon>
    </lineage>
</organism>
<evidence type="ECO:0000313" key="1">
    <source>
        <dbReference type="EMBL" id="AMD89913.1"/>
    </source>
</evidence>
<dbReference type="STRING" id="44742.AXF13_07165"/>
<dbReference type="Proteomes" id="UP000069241">
    <property type="component" value="Chromosome"/>
</dbReference>